<dbReference type="STRING" id="1305764.R9P036"/>
<dbReference type="PROSITE" id="PS50181">
    <property type="entry name" value="FBOX"/>
    <property type="match status" value="1"/>
</dbReference>
<organism evidence="4 5">
    <name type="scientific">Pseudozyma hubeiensis (strain SY62)</name>
    <name type="common">Yeast</name>
    <dbReference type="NCBI Taxonomy" id="1305764"/>
    <lineage>
        <taxon>Eukaryota</taxon>
        <taxon>Fungi</taxon>
        <taxon>Dikarya</taxon>
        <taxon>Basidiomycota</taxon>
        <taxon>Ustilaginomycotina</taxon>
        <taxon>Ustilaginomycetes</taxon>
        <taxon>Ustilaginales</taxon>
        <taxon>Ustilaginaceae</taxon>
        <taxon>Pseudozyma</taxon>
    </lineage>
</organism>
<evidence type="ECO:0000256" key="2">
    <source>
        <dbReference type="SAM" id="MobiDB-lite"/>
    </source>
</evidence>
<proteinExistence type="predicted"/>
<dbReference type="SUPFAM" id="SSF48452">
    <property type="entry name" value="TPR-like"/>
    <property type="match status" value="1"/>
</dbReference>
<dbReference type="PROSITE" id="PS50005">
    <property type="entry name" value="TPR"/>
    <property type="match status" value="1"/>
</dbReference>
<reference evidence="5" key="1">
    <citation type="journal article" date="2013" name="Genome Announc.">
        <title>Draft genome sequence of the basidiomycetous yeast-like fungus Pseudozyma hubeiensis SY62, which produces an abundant amount of the biosurfactant mannosylerythritol lipids.</title>
        <authorList>
            <person name="Konishi M."/>
            <person name="Hatada Y."/>
            <person name="Horiuchi J."/>
        </authorList>
    </citation>
    <scope>NUCLEOTIDE SEQUENCE [LARGE SCALE GENOMIC DNA]</scope>
    <source>
        <strain evidence="5">SY62</strain>
    </source>
</reference>
<dbReference type="SMART" id="SM00256">
    <property type="entry name" value="FBOX"/>
    <property type="match status" value="1"/>
</dbReference>
<evidence type="ECO:0000313" key="5">
    <source>
        <dbReference type="Proteomes" id="UP000014071"/>
    </source>
</evidence>
<dbReference type="RefSeq" id="XP_012188135.1">
    <property type="nucleotide sequence ID" value="XM_012332745.1"/>
</dbReference>
<feature type="region of interest" description="Disordered" evidence="2">
    <location>
        <begin position="1"/>
        <end position="25"/>
    </location>
</feature>
<keyword evidence="5" id="KW-1185">Reference proteome</keyword>
<accession>R9P036</accession>
<dbReference type="InterPro" id="IPR019734">
    <property type="entry name" value="TPR_rpt"/>
</dbReference>
<dbReference type="Gene3D" id="1.25.40.10">
    <property type="entry name" value="Tetratricopeptide repeat domain"/>
    <property type="match status" value="1"/>
</dbReference>
<dbReference type="Proteomes" id="UP000014071">
    <property type="component" value="Unassembled WGS sequence"/>
</dbReference>
<dbReference type="GeneID" id="24107414"/>
<dbReference type="HOGENOM" id="CLU_411718_0_0_1"/>
<dbReference type="InterPro" id="IPR001810">
    <property type="entry name" value="F-box_dom"/>
</dbReference>
<dbReference type="Gene3D" id="3.80.10.10">
    <property type="entry name" value="Ribonuclease Inhibitor"/>
    <property type="match status" value="1"/>
</dbReference>
<evidence type="ECO:0000313" key="4">
    <source>
        <dbReference type="EMBL" id="GAC94548.1"/>
    </source>
</evidence>
<dbReference type="InterPro" id="IPR032675">
    <property type="entry name" value="LRR_dom_sf"/>
</dbReference>
<dbReference type="AlphaFoldDB" id="R9P036"/>
<dbReference type="SUPFAM" id="SSF81383">
    <property type="entry name" value="F-box domain"/>
    <property type="match status" value="1"/>
</dbReference>
<dbReference type="OrthoDB" id="2884925at2759"/>
<dbReference type="PANTHER" id="PTHR20933">
    <property type="entry name" value="F-BOX ONLY PROTEIN 33"/>
    <property type="match status" value="1"/>
</dbReference>
<dbReference type="Pfam" id="PF12937">
    <property type="entry name" value="F-box-like"/>
    <property type="match status" value="1"/>
</dbReference>
<dbReference type="InterPro" id="IPR011990">
    <property type="entry name" value="TPR-like_helical_dom_sf"/>
</dbReference>
<dbReference type="SUPFAM" id="SSF52047">
    <property type="entry name" value="RNI-like"/>
    <property type="match status" value="1"/>
</dbReference>
<name>R9P036_PSEHS</name>
<evidence type="ECO:0000256" key="1">
    <source>
        <dbReference type="PROSITE-ProRule" id="PRU00339"/>
    </source>
</evidence>
<dbReference type="InterPro" id="IPR036047">
    <property type="entry name" value="F-box-like_dom_sf"/>
</dbReference>
<dbReference type="eggNOG" id="ENOG502TM44">
    <property type="taxonomic scope" value="Eukaryota"/>
</dbReference>
<keyword evidence="1" id="KW-0802">TPR repeat</keyword>
<dbReference type="GO" id="GO:0031398">
    <property type="term" value="P:positive regulation of protein ubiquitination"/>
    <property type="evidence" value="ECO:0007669"/>
    <property type="project" value="TreeGrafter"/>
</dbReference>
<evidence type="ECO:0000259" key="3">
    <source>
        <dbReference type="PROSITE" id="PS50181"/>
    </source>
</evidence>
<dbReference type="PANTHER" id="PTHR20933:SF4">
    <property type="entry name" value="F-BOX INVOLVED IN POLYQ PATHOGENESIS, ISOFORM A"/>
    <property type="match status" value="1"/>
</dbReference>
<feature type="repeat" description="TPR" evidence="1">
    <location>
        <begin position="75"/>
        <end position="108"/>
    </location>
</feature>
<sequence length="651" mass="73467">MPDAGVDSSMRAGPSSRKRQPDPTEVRLADAEKEVAIALETFAYDEVIGVATEALNLKHGQAHVDPSKATIKSRKTLLWARSHAYYHQDRYEQALKDAKAALKLDPHDVAAYIRAAVLLGSTGHKVQALSCLDIAESLSHKCESGTKALWLRRIDKQRRKMSGASWRVTDRLPSEIMVEIASHLDGVGRCSMSQTCRSWRHMLVSAPRLWTSLSIKTTAKVLSARKSKDLLQYILMRAKRAGHSLETVVLQNNFGPVFLEMVVEILRASMNSLMELHIPAPDQRRLYERLYRHCPQLKLLSYPEATQTDMPDFEEDQDIAIPVVMDGNGAGLSQLESFDNAIRGYPSELHGHFHKLRILKNYNPFSVHPENGVFKFDDEQMASSILENLEDWGFFPFRQIQRPGYRPCPAEFAKLTRLTEFVVEARCLLEFTFPSLLELQIQLQYGGPDAARELIRILRTSPKLRNLTLGYCPRFDPNQYADVCQALSRLQDLRKLDLSTDENLLIAELLLPHAVYSASGKLEVMIPLPQLDTIILDGRCADIDMLAISLLVREHLRTGHTLTAARKMASDRILPLPKRQTTFSPFQRGSTSATDTARASFETIEGPCLDDASKCRRLQRVELIKVIQVQGHIKSALEFVCDEVKVEYTQL</sequence>
<dbReference type="EMBL" id="DF238784">
    <property type="protein sequence ID" value="GAC94548.1"/>
    <property type="molecule type" value="Genomic_DNA"/>
</dbReference>
<feature type="domain" description="F-box" evidence="3">
    <location>
        <begin position="166"/>
        <end position="213"/>
    </location>
</feature>
<gene>
    <name evidence="4" type="ORF">PHSY_002120</name>
</gene>
<protein>
    <recommendedName>
        <fullName evidence="3">F-box domain-containing protein</fullName>
    </recommendedName>
</protein>
<dbReference type="Gene3D" id="1.20.1280.50">
    <property type="match status" value="1"/>
</dbReference>